<reference evidence="1" key="2">
    <citation type="submission" date="2022-10" db="EMBL/GenBank/DDBJ databases">
        <authorList>
            <person name="Ngo T.-E."/>
        </authorList>
    </citation>
    <scope>NUCLEOTIDE SEQUENCE</scope>
    <source>
        <strain evidence="1">JHB</strain>
    </source>
</reference>
<gene>
    <name evidence="1" type="ORF">BJP36_43195</name>
</gene>
<dbReference type="AlphaFoldDB" id="A0A9Q9UVT6"/>
<name>A0A9Q9UVT6_MOOP1</name>
<evidence type="ECO:0000313" key="1">
    <source>
        <dbReference type="EMBL" id="WAN69168.1"/>
    </source>
</evidence>
<organism evidence="1">
    <name type="scientific">Moorena producens (strain JHB)</name>
    <dbReference type="NCBI Taxonomy" id="1454205"/>
    <lineage>
        <taxon>Bacteria</taxon>
        <taxon>Bacillati</taxon>
        <taxon>Cyanobacteriota</taxon>
        <taxon>Cyanophyceae</taxon>
        <taxon>Coleofasciculales</taxon>
        <taxon>Coleofasciculaceae</taxon>
        <taxon>Moorena</taxon>
    </lineage>
</organism>
<dbReference type="Proteomes" id="UP000176944">
    <property type="component" value="Chromosome"/>
</dbReference>
<proteinExistence type="predicted"/>
<protein>
    <submittedName>
        <fullName evidence="1">Uncharacterized protein</fullName>
    </submittedName>
</protein>
<dbReference type="EMBL" id="CP017708">
    <property type="protein sequence ID" value="WAN69168.1"/>
    <property type="molecule type" value="Genomic_DNA"/>
</dbReference>
<reference evidence="1" key="1">
    <citation type="journal article" date="2017" name="Proc. Natl. Acad. Sci. U.S.A.">
        <title>Comparative genomics uncovers the prolific and distinctive metabolic potential of the cyanobacterial genus Moorea.</title>
        <authorList>
            <person name="Leao T."/>
            <person name="Castelao G."/>
            <person name="Korobeynikov A."/>
            <person name="Monroe E.A."/>
            <person name="Podell S."/>
            <person name="Glukhov E."/>
            <person name="Allen E.E."/>
            <person name="Gerwick W.H."/>
            <person name="Gerwick L."/>
        </authorList>
    </citation>
    <scope>NUCLEOTIDE SEQUENCE</scope>
    <source>
        <strain evidence="1">JHB</strain>
    </source>
</reference>
<accession>A0A9Q9UVT6</accession>
<sequence>MKKPRPLTLKDRALIQRYSNCQIAMTPQQVRPVANSIRQRKAHLSFIGNGWLLTKS</sequence>